<comment type="caution">
    <text evidence="2">The sequence shown here is derived from an EMBL/GenBank/DDBJ whole genome shotgun (WGS) entry which is preliminary data.</text>
</comment>
<dbReference type="AlphaFoldDB" id="A0A846RKY4"/>
<protein>
    <submittedName>
        <fullName evidence="2">Uncharacterized protein</fullName>
    </submittedName>
</protein>
<feature type="transmembrane region" description="Helical" evidence="1">
    <location>
        <begin position="170"/>
        <end position="189"/>
    </location>
</feature>
<keyword evidence="1" id="KW-0812">Transmembrane</keyword>
<evidence type="ECO:0000313" key="2">
    <source>
        <dbReference type="EMBL" id="NJC24028.1"/>
    </source>
</evidence>
<keyword evidence="3" id="KW-1185">Reference proteome</keyword>
<organism evidence="2 3">
    <name type="scientific">Arthrobacter pigmenti</name>
    <dbReference type="NCBI Taxonomy" id="271432"/>
    <lineage>
        <taxon>Bacteria</taxon>
        <taxon>Bacillati</taxon>
        <taxon>Actinomycetota</taxon>
        <taxon>Actinomycetes</taxon>
        <taxon>Micrococcales</taxon>
        <taxon>Micrococcaceae</taxon>
        <taxon>Arthrobacter</taxon>
    </lineage>
</organism>
<dbReference type="Proteomes" id="UP000547458">
    <property type="component" value="Unassembled WGS sequence"/>
</dbReference>
<feature type="transmembrane region" description="Helical" evidence="1">
    <location>
        <begin position="145"/>
        <end position="164"/>
    </location>
</feature>
<name>A0A846RKY4_9MICC</name>
<proteinExistence type="predicted"/>
<evidence type="ECO:0000313" key="3">
    <source>
        <dbReference type="Proteomes" id="UP000547458"/>
    </source>
</evidence>
<dbReference type="EMBL" id="JAATJL010000001">
    <property type="protein sequence ID" value="NJC24028.1"/>
    <property type="molecule type" value="Genomic_DNA"/>
</dbReference>
<feature type="transmembrane region" description="Helical" evidence="1">
    <location>
        <begin position="73"/>
        <end position="90"/>
    </location>
</feature>
<sequence>MRTENSAMADPWNRWPAVEYYSAEVKDLGLGRVLRNYYLIWWPLSVAVLLPLSILFTSMLVPGPRTVDSLQPAFLFAAVAVMGVSWIYLIKRVRTAVIPYDPDVLSLLDRPQRRAVRRQIFGRIQLHPEQPQVARAAAVQLRKKLAEQLIFASYLIPFIAGWQLSLEPLWFWMFTVLGAVLLAVTILDLRRFVLTGRFLERTAPGKEG</sequence>
<feature type="transmembrane region" description="Helical" evidence="1">
    <location>
        <begin position="39"/>
        <end position="61"/>
    </location>
</feature>
<accession>A0A846RKY4</accession>
<reference evidence="2 3" key="1">
    <citation type="submission" date="2020-03" db="EMBL/GenBank/DDBJ databases">
        <title>Sequencing the genomes of 1000 actinobacteria strains.</title>
        <authorList>
            <person name="Klenk H.-P."/>
        </authorList>
    </citation>
    <scope>NUCLEOTIDE SEQUENCE [LARGE SCALE GENOMIC DNA]</scope>
    <source>
        <strain evidence="2 3">DSM 16403</strain>
    </source>
</reference>
<keyword evidence="1" id="KW-0472">Membrane</keyword>
<gene>
    <name evidence="2" type="ORF">BJ994_003104</name>
</gene>
<evidence type="ECO:0000256" key="1">
    <source>
        <dbReference type="SAM" id="Phobius"/>
    </source>
</evidence>
<keyword evidence="1" id="KW-1133">Transmembrane helix</keyword>